<keyword evidence="11 13" id="KW-0030">Aminoacyl-tRNA synthetase</keyword>
<dbReference type="PANTHER" id="PTHR42918:SF15">
    <property type="entry name" value="LYSINE--TRNA LIGASE, CHLOROPLASTIC_MITOCHONDRIAL"/>
    <property type="match status" value="1"/>
</dbReference>
<dbReference type="InterPro" id="IPR002313">
    <property type="entry name" value="Lys-tRNA-ligase_II"/>
</dbReference>
<evidence type="ECO:0000256" key="11">
    <source>
        <dbReference type="ARBA" id="ARBA00023146"/>
    </source>
</evidence>
<keyword evidence="10 13" id="KW-0648">Protein biosynthesis</keyword>
<dbReference type="InterPro" id="IPR004365">
    <property type="entry name" value="NA-bd_OB_tRNA"/>
</dbReference>
<evidence type="ECO:0000313" key="16">
    <source>
        <dbReference type="EMBL" id="OAA31762.1"/>
    </source>
</evidence>
<dbReference type="PANTHER" id="PTHR42918">
    <property type="entry name" value="LYSYL-TRNA SYNTHETASE"/>
    <property type="match status" value="1"/>
</dbReference>
<keyword evidence="7 13" id="KW-0547">Nucleotide-binding</keyword>
<evidence type="ECO:0000256" key="9">
    <source>
        <dbReference type="ARBA" id="ARBA00022842"/>
    </source>
</evidence>
<keyword evidence="8 13" id="KW-0067">ATP-binding</keyword>
<feature type="binding site" evidence="13">
    <location>
        <position position="405"/>
    </location>
    <ligand>
        <name>Mg(2+)</name>
        <dbReference type="ChEBI" id="CHEBI:18420"/>
        <label>2</label>
    </ligand>
</feature>
<dbReference type="EMBL" id="JFHK01000002">
    <property type="protein sequence ID" value="OAA31762.1"/>
    <property type="molecule type" value="Genomic_DNA"/>
</dbReference>
<dbReference type="NCBIfam" id="NF001756">
    <property type="entry name" value="PRK00484.1"/>
    <property type="match status" value="1"/>
</dbReference>
<dbReference type="Gene3D" id="2.40.50.140">
    <property type="entry name" value="Nucleic acid-binding proteins"/>
    <property type="match status" value="1"/>
</dbReference>
<dbReference type="GO" id="GO:0004824">
    <property type="term" value="F:lysine-tRNA ligase activity"/>
    <property type="evidence" value="ECO:0007669"/>
    <property type="project" value="UniProtKB-UniRule"/>
</dbReference>
<comment type="cofactor">
    <cofactor evidence="13 14">
        <name>Mg(2+)</name>
        <dbReference type="ChEBI" id="CHEBI:18420"/>
    </cofactor>
    <text evidence="13 14">Binds 3 Mg(2+) ions per subunit.</text>
</comment>
<dbReference type="CDD" id="cd04322">
    <property type="entry name" value="LysRS_N"/>
    <property type="match status" value="1"/>
</dbReference>
<evidence type="ECO:0000256" key="5">
    <source>
        <dbReference type="ARBA" id="ARBA00022598"/>
    </source>
</evidence>
<dbReference type="AlphaFoldDB" id="A0A176K428"/>
<dbReference type="InterPro" id="IPR045864">
    <property type="entry name" value="aa-tRNA-synth_II/BPL/LPL"/>
</dbReference>
<dbReference type="PROSITE" id="PS50862">
    <property type="entry name" value="AA_TRNA_LIGASE_II"/>
    <property type="match status" value="1"/>
</dbReference>
<accession>A0A176K428</accession>
<evidence type="ECO:0000256" key="7">
    <source>
        <dbReference type="ARBA" id="ARBA00022741"/>
    </source>
</evidence>
<dbReference type="InterPro" id="IPR034762">
    <property type="entry name" value="Lys-tRNA-ligase_II_bac/euk"/>
</dbReference>
<dbReference type="GO" id="GO:0000049">
    <property type="term" value="F:tRNA binding"/>
    <property type="evidence" value="ECO:0007669"/>
    <property type="project" value="TreeGrafter"/>
</dbReference>
<dbReference type="NCBIfam" id="TIGR00499">
    <property type="entry name" value="lysS_bact"/>
    <property type="match status" value="1"/>
</dbReference>
<dbReference type="SUPFAM" id="SSF50249">
    <property type="entry name" value="Nucleic acid-binding proteins"/>
    <property type="match status" value="1"/>
</dbReference>
<dbReference type="CDD" id="cd00775">
    <property type="entry name" value="LysRS_core"/>
    <property type="match status" value="1"/>
</dbReference>
<keyword evidence="17" id="KW-1185">Reference proteome</keyword>
<name>A0A176K428_9BACT</name>
<sequence>MNEEIRQQKIQNITELRELGIEPYPYRFNKTHSASKVKEEFDYLEASETKEDVVLSTAGRVMALRHHGKSAFFVLKDDTGRIQAYIRKDSVGDENFKVFKKHVSLGDFVGIEGFPFRTHTGEMSIFVHRFEILSKAIRMLPEKWHGLKDKEIIYRQRYVEMLSSDEALERFKKRFELLRLIREFLNQRGFVEVETPVLHSVTGGASARPFITHINVFDVDMYMRIAEELYLKRYLVGGFEKIYEIGKNFRNEGISYKHHPEFTMMEIYQAYADYGDMMELTEALISSVVEKLTGGTVIKYQGKEIDFSRPWRKVKMKDFIKERLGVDILEDSDEELLEVLQSHDNVPEIKERGHLIEKLWDLVEDELVNPTFVLEHPVIISPLAKKHRNDPRVTERFELVINGMECANAFSELNDPIEQHKRFLHQAGLRDAGDAEAHMMDMDFIRALEYGMPPTGGLGIGLDRILMFITDSPNIRDIIPFPLVRPVSFAEEEIAAEQASESEKEE</sequence>
<evidence type="ECO:0000256" key="10">
    <source>
        <dbReference type="ARBA" id="ARBA00022917"/>
    </source>
</evidence>
<dbReference type="InterPro" id="IPR004364">
    <property type="entry name" value="Aa-tRNA-synt_II"/>
</dbReference>
<reference evidence="16 17" key="1">
    <citation type="submission" date="2014-02" db="EMBL/GenBank/DDBJ databases">
        <title>Kosmotoga genome sequencing.</title>
        <authorList>
            <person name="Pollo S.M."/>
            <person name="Charchuk R."/>
            <person name="Nesbo C.L."/>
        </authorList>
    </citation>
    <scope>NUCLEOTIDE SEQUENCE [LARGE SCALE GENOMIC DNA]</scope>
    <source>
        <strain evidence="16 17">S304</strain>
    </source>
</reference>
<protein>
    <recommendedName>
        <fullName evidence="13">Lysine--tRNA ligase</fullName>
        <ecNumber evidence="13">6.1.1.6</ecNumber>
    </recommendedName>
    <alternativeName>
        <fullName evidence="13">Lysyl-tRNA synthetase</fullName>
        <shortName evidence="13">LysRS</shortName>
    </alternativeName>
</protein>
<dbReference type="FunFam" id="2.40.50.140:FF:000024">
    <property type="entry name" value="Lysine--tRNA ligase"/>
    <property type="match status" value="1"/>
</dbReference>
<comment type="similarity">
    <text evidence="2 13">Belongs to the class-II aminoacyl-tRNA synthetase family.</text>
</comment>
<comment type="catalytic activity">
    <reaction evidence="12 13 14">
        <text>tRNA(Lys) + L-lysine + ATP = L-lysyl-tRNA(Lys) + AMP + diphosphate</text>
        <dbReference type="Rhea" id="RHEA:20792"/>
        <dbReference type="Rhea" id="RHEA-COMP:9696"/>
        <dbReference type="Rhea" id="RHEA-COMP:9697"/>
        <dbReference type="ChEBI" id="CHEBI:30616"/>
        <dbReference type="ChEBI" id="CHEBI:32551"/>
        <dbReference type="ChEBI" id="CHEBI:33019"/>
        <dbReference type="ChEBI" id="CHEBI:78442"/>
        <dbReference type="ChEBI" id="CHEBI:78529"/>
        <dbReference type="ChEBI" id="CHEBI:456215"/>
        <dbReference type="EC" id="6.1.1.6"/>
    </reaction>
</comment>
<comment type="subunit">
    <text evidence="3 13">Homodimer.</text>
</comment>
<keyword evidence="9 13" id="KW-0460">Magnesium</keyword>
<comment type="caution">
    <text evidence="16">The sequence shown here is derived from an EMBL/GenBank/DDBJ whole genome shotgun (WGS) entry which is preliminary data.</text>
</comment>
<dbReference type="SUPFAM" id="SSF55681">
    <property type="entry name" value="Class II aaRS and biotin synthetases"/>
    <property type="match status" value="1"/>
</dbReference>
<evidence type="ECO:0000256" key="2">
    <source>
        <dbReference type="ARBA" id="ARBA00008226"/>
    </source>
</evidence>
<keyword evidence="4 13" id="KW-0963">Cytoplasm</keyword>
<gene>
    <name evidence="13" type="primary">lysS</name>
    <name evidence="16" type="ORF">AT15_02745</name>
</gene>
<dbReference type="InterPro" id="IPR012340">
    <property type="entry name" value="NA-bd_OB-fold"/>
</dbReference>
<comment type="subcellular location">
    <subcellularLocation>
        <location evidence="1 13">Cytoplasm</location>
    </subcellularLocation>
</comment>
<evidence type="ECO:0000256" key="1">
    <source>
        <dbReference type="ARBA" id="ARBA00004496"/>
    </source>
</evidence>
<dbReference type="GO" id="GO:0005524">
    <property type="term" value="F:ATP binding"/>
    <property type="evidence" value="ECO:0007669"/>
    <property type="project" value="UniProtKB-UniRule"/>
</dbReference>
<dbReference type="GO" id="GO:0006430">
    <property type="term" value="P:lysyl-tRNA aminoacylation"/>
    <property type="evidence" value="ECO:0007669"/>
    <property type="project" value="UniProtKB-UniRule"/>
</dbReference>
<evidence type="ECO:0000256" key="8">
    <source>
        <dbReference type="ARBA" id="ARBA00022840"/>
    </source>
</evidence>
<feature type="domain" description="Aminoacyl-transfer RNA synthetases class-II family profile" evidence="15">
    <location>
        <begin position="176"/>
        <end position="486"/>
    </location>
</feature>
<evidence type="ECO:0000256" key="6">
    <source>
        <dbReference type="ARBA" id="ARBA00022723"/>
    </source>
</evidence>
<evidence type="ECO:0000256" key="14">
    <source>
        <dbReference type="RuleBase" id="RU000336"/>
    </source>
</evidence>
<feature type="binding site" evidence="13">
    <location>
        <position position="398"/>
    </location>
    <ligand>
        <name>Mg(2+)</name>
        <dbReference type="ChEBI" id="CHEBI:18420"/>
        <label>1</label>
    </ligand>
</feature>
<dbReference type="Pfam" id="PF00152">
    <property type="entry name" value="tRNA-synt_2"/>
    <property type="match status" value="1"/>
</dbReference>
<dbReference type="GO" id="GO:0000287">
    <property type="term" value="F:magnesium ion binding"/>
    <property type="evidence" value="ECO:0007669"/>
    <property type="project" value="UniProtKB-UniRule"/>
</dbReference>
<evidence type="ECO:0000313" key="17">
    <source>
        <dbReference type="Proteomes" id="UP000077339"/>
    </source>
</evidence>
<dbReference type="OrthoDB" id="9802326at2"/>
<evidence type="ECO:0000256" key="13">
    <source>
        <dbReference type="HAMAP-Rule" id="MF_00252"/>
    </source>
</evidence>
<dbReference type="InterPro" id="IPR044136">
    <property type="entry name" value="Lys-tRNA-ligase_II_N"/>
</dbReference>
<organism evidence="16 17">
    <name type="scientific">Kosmotoga arenicorallina S304</name>
    <dbReference type="NCBI Taxonomy" id="1453497"/>
    <lineage>
        <taxon>Bacteria</taxon>
        <taxon>Thermotogati</taxon>
        <taxon>Thermotogota</taxon>
        <taxon>Thermotogae</taxon>
        <taxon>Kosmotogales</taxon>
        <taxon>Kosmotogaceae</taxon>
        <taxon>Kosmotoga</taxon>
    </lineage>
</organism>
<proteinExistence type="inferred from homology"/>
<dbReference type="STRING" id="1453497.AT15_02745"/>
<evidence type="ECO:0000259" key="15">
    <source>
        <dbReference type="PROSITE" id="PS50862"/>
    </source>
</evidence>
<keyword evidence="5 13" id="KW-0436">Ligase</keyword>
<dbReference type="Gene3D" id="3.30.930.10">
    <property type="entry name" value="Bira Bifunctional Protein, Domain 2"/>
    <property type="match status" value="1"/>
</dbReference>
<dbReference type="HAMAP" id="MF_00252">
    <property type="entry name" value="Lys_tRNA_synth_class2"/>
    <property type="match status" value="1"/>
</dbReference>
<evidence type="ECO:0000256" key="3">
    <source>
        <dbReference type="ARBA" id="ARBA00011738"/>
    </source>
</evidence>
<dbReference type="Proteomes" id="UP000077339">
    <property type="component" value="Unassembled WGS sequence"/>
</dbReference>
<evidence type="ECO:0000256" key="12">
    <source>
        <dbReference type="ARBA" id="ARBA00048573"/>
    </source>
</evidence>
<dbReference type="PIRSF" id="PIRSF039101">
    <property type="entry name" value="LysRS2"/>
    <property type="match status" value="1"/>
</dbReference>
<keyword evidence="6 13" id="KW-0479">Metal-binding</keyword>
<dbReference type="Pfam" id="PF01336">
    <property type="entry name" value="tRNA_anti-codon"/>
    <property type="match status" value="1"/>
</dbReference>
<evidence type="ECO:0000256" key="4">
    <source>
        <dbReference type="ARBA" id="ARBA00022490"/>
    </source>
</evidence>
<dbReference type="PRINTS" id="PR00982">
    <property type="entry name" value="TRNASYNTHLYS"/>
</dbReference>
<dbReference type="GO" id="GO:0005829">
    <property type="term" value="C:cytosol"/>
    <property type="evidence" value="ECO:0007669"/>
    <property type="project" value="TreeGrafter"/>
</dbReference>
<dbReference type="InterPro" id="IPR018149">
    <property type="entry name" value="Lys-tRNA-synth_II_C"/>
</dbReference>
<dbReference type="EC" id="6.1.1.6" evidence="13"/>
<feature type="binding site" evidence="13">
    <location>
        <position position="405"/>
    </location>
    <ligand>
        <name>Mg(2+)</name>
        <dbReference type="ChEBI" id="CHEBI:18420"/>
        <label>1</label>
    </ligand>
</feature>
<dbReference type="RefSeq" id="WP_068345344.1">
    <property type="nucleotide sequence ID" value="NZ_JFHK01000002.1"/>
</dbReference>
<dbReference type="PATRIC" id="fig|1453497.3.peg.545"/>
<dbReference type="InterPro" id="IPR006195">
    <property type="entry name" value="aa-tRNA-synth_II"/>
</dbReference>